<dbReference type="EMBL" id="CAJPIZ010048360">
    <property type="protein sequence ID" value="CAG2122533.1"/>
    <property type="molecule type" value="Genomic_DNA"/>
</dbReference>
<accession>A0A7R9QLV5</accession>
<gene>
    <name evidence="2" type="ORF">OSB1V03_LOCUS22479</name>
</gene>
<keyword evidence="1" id="KW-0175">Coiled coil</keyword>
<evidence type="ECO:0000256" key="1">
    <source>
        <dbReference type="SAM" id="Coils"/>
    </source>
</evidence>
<dbReference type="EMBL" id="OC902935">
    <property type="protein sequence ID" value="CAD7649633.1"/>
    <property type="molecule type" value="Genomic_DNA"/>
</dbReference>
<feature type="coiled-coil region" evidence="1">
    <location>
        <begin position="65"/>
        <end position="92"/>
    </location>
</feature>
<dbReference type="OrthoDB" id="6506475at2759"/>
<name>A0A7R9QLV5_9ACAR</name>
<sequence>MDLLSSSECIESVDKLRTIRPFTESQLLTLYNNNQLETNNSFIEHFIQQNLRNESNRLYELLVELEKCRERHNDSNNKVEELKNNCDSLQEKA</sequence>
<evidence type="ECO:0000313" key="2">
    <source>
        <dbReference type="EMBL" id="CAD7649633.1"/>
    </source>
</evidence>
<evidence type="ECO:0000313" key="3">
    <source>
        <dbReference type="Proteomes" id="UP000759131"/>
    </source>
</evidence>
<dbReference type="AlphaFoldDB" id="A0A7R9QLV5"/>
<proteinExistence type="predicted"/>
<protein>
    <submittedName>
        <fullName evidence="2">Uncharacterized protein</fullName>
    </submittedName>
</protein>
<keyword evidence="3" id="KW-1185">Reference proteome</keyword>
<dbReference type="Proteomes" id="UP000759131">
    <property type="component" value="Unassembled WGS sequence"/>
</dbReference>
<organism evidence="2">
    <name type="scientific">Medioppia subpectinata</name>
    <dbReference type="NCBI Taxonomy" id="1979941"/>
    <lineage>
        <taxon>Eukaryota</taxon>
        <taxon>Metazoa</taxon>
        <taxon>Ecdysozoa</taxon>
        <taxon>Arthropoda</taxon>
        <taxon>Chelicerata</taxon>
        <taxon>Arachnida</taxon>
        <taxon>Acari</taxon>
        <taxon>Acariformes</taxon>
        <taxon>Sarcoptiformes</taxon>
        <taxon>Oribatida</taxon>
        <taxon>Brachypylina</taxon>
        <taxon>Oppioidea</taxon>
        <taxon>Oppiidae</taxon>
        <taxon>Medioppia</taxon>
    </lineage>
</organism>
<reference evidence="2" key="1">
    <citation type="submission" date="2020-11" db="EMBL/GenBank/DDBJ databases">
        <authorList>
            <person name="Tran Van P."/>
        </authorList>
    </citation>
    <scope>NUCLEOTIDE SEQUENCE</scope>
</reference>
<feature type="non-terminal residue" evidence="2">
    <location>
        <position position="1"/>
    </location>
</feature>